<dbReference type="PANTHER" id="PTHR30590:SF2">
    <property type="entry name" value="INNER MEMBRANE PROTEIN"/>
    <property type="match status" value="1"/>
</dbReference>
<keyword evidence="4" id="KW-1185">Reference proteome</keyword>
<feature type="transmembrane region" description="Helical" evidence="1">
    <location>
        <begin position="344"/>
        <end position="364"/>
    </location>
</feature>
<evidence type="ECO:0000256" key="1">
    <source>
        <dbReference type="SAM" id="Phobius"/>
    </source>
</evidence>
<keyword evidence="1" id="KW-0812">Transmembrane</keyword>
<evidence type="ECO:0000313" key="3">
    <source>
        <dbReference type="EMBL" id="MEE2038262.1"/>
    </source>
</evidence>
<keyword evidence="1" id="KW-1133">Transmembrane helix</keyword>
<organism evidence="3 4">
    <name type="scientific">Nocardiopsis codii</name>
    <dbReference type="NCBI Taxonomy" id="3065942"/>
    <lineage>
        <taxon>Bacteria</taxon>
        <taxon>Bacillati</taxon>
        <taxon>Actinomycetota</taxon>
        <taxon>Actinomycetes</taxon>
        <taxon>Streptosporangiales</taxon>
        <taxon>Nocardiopsidaceae</taxon>
        <taxon>Nocardiopsis</taxon>
    </lineage>
</organism>
<feature type="transmembrane region" description="Helical" evidence="1">
    <location>
        <begin position="113"/>
        <end position="145"/>
    </location>
</feature>
<gene>
    <name evidence="3" type="ORF">Q8791_13635</name>
</gene>
<feature type="transmembrane region" description="Helical" evidence="1">
    <location>
        <begin position="242"/>
        <end position="264"/>
    </location>
</feature>
<feature type="transmembrane region" description="Helical" evidence="1">
    <location>
        <begin position="152"/>
        <end position="170"/>
    </location>
</feature>
<dbReference type="PANTHER" id="PTHR30590">
    <property type="entry name" value="INNER MEMBRANE PROTEIN"/>
    <property type="match status" value="1"/>
</dbReference>
<evidence type="ECO:0000259" key="2">
    <source>
        <dbReference type="Pfam" id="PF04235"/>
    </source>
</evidence>
<dbReference type="EMBL" id="JAUZMY010000011">
    <property type="protein sequence ID" value="MEE2038262.1"/>
    <property type="molecule type" value="Genomic_DNA"/>
</dbReference>
<feature type="transmembrane region" description="Helical" evidence="1">
    <location>
        <begin position="276"/>
        <end position="298"/>
    </location>
</feature>
<dbReference type="Pfam" id="PF04235">
    <property type="entry name" value="DUF418"/>
    <property type="match status" value="1"/>
</dbReference>
<dbReference type="RefSeq" id="WP_330092043.1">
    <property type="nucleotide sequence ID" value="NZ_JAUZMY010000011.1"/>
</dbReference>
<name>A0ABU7K9N7_9ACTN</name>
<dbReference type="InterPro" id="IPR007349">
    <property type="entry name" value="DUF418"/>
</dbReference>
<feature type="transmembrane region" description="Helical" evidence="1">
    <location>
        <begin position="319"/>
        <end position="338"/>
    </location>
</feature>
<dbReference type="InterPro" id="IPR052529">
    <property type="entry name" value="Bact_Transport_Assoc"/>
</dbReference>
<reference evidence="3 4" key="1">
    <citation type="submission" date="2023-08" db="EMBL/GenBank/DDBJ databases">
        <authorList>
            <person name="Girao M."/>
            <person name="Carvalho M.F."/>
        </authorList>
    </citation>
    <scope>NUCLEOTIDE SEQUENCE [LARGE SCALE GENOMIC DNA]</scope>
    <source>
        <strain evidence="3 4">CT-R113</strain>
    </source>
</reference>
<evidence type="ECO:0000313" key="4">
    <source>
        <dbReference type="Proteomes" id="UP001356095"/>
    </source>
</evidence>
<comment type="caution">
    <text evidence="3">The sequence shown here is derived from an EMBL/GenBank/DDBJ whole genome shotgun (WGS) entry which is preliminary data.</text>
</comment>
<feature type="domain" description="DUF418" evidence="2">
    <location>
        <begin position="222"/>
        <end position="386"/>
    </location>
</feature>
<proteinExistence type="predicted"/>
<accession>A0ABU7K9N7</accession>
<keyword evidence="1" id="KW-0472">Membrane</keyword>
<feature type="transmembrane region" description="Helical" evidence="1">
    <location>
        <begin position="199"/>
        <end position="222"/>
    </location>
</feature>
<dbReference type="Proteomes" id="UP001356095">
    <property type="component" value="Unassembled WGS sequence"/>
</dbReference>
<protein>
    <submittedName>
        <fullName evidence="3">DUF418 domain-containing protein</fullName>
    </submittedName>
</protein>
<sequence length="402" mass="42747">MSLPPPAVPPSSGGVPLDRRSLAPDLSRGVMLLVIATVHAHIFQEMAGGLAQAPGGALDTATTAFMTMFAEARGYPMFAALFGYGLARIHLRRVAAGHTPTRVSALVRGRGRWMVLIGLLHTVLLFFGDVIAAYGLIALLFAGLLHVSDRRLLAHGLTWMALGTLAYAVLNTVPSFTDPGSGGEVLTASPLADMVTRLLTWPVMTPMLLMTSVFPFTVGVWAARRRIMEEPEHHLGLLRRTAYLGIPAAALGGLPHALASARLWEPVGAAETGVAWLHLLTGYAGGFGYAALIALAAVRLDRRRGPIVQALAATGQRSMTCYLLQSVGWTVLFMPYTLDLASRLSGTGSVLVGAAVWLTTVVIADVMRRTGTRGPAERLLRWGTYRGDRSGAAVQGRTRSGV</sequence>